<evidence type="ECO:0000313" key="4">
    <source>
        <dbReference type="EMBL" id="RRO86372.1"/>
    </source>
</evidence>
<dbReference type="PROSITE" id="PS00818">
    <property type="entry name" value="DPS_1"/>
    <property type="match status" value="1"/>
</dbReference>
<evidence type="ECO:0000313" key="6">
    <source>
        <dbReference type="Proteomes" id="UP000276526"/>
    </source>
</evidence>
<dbReference type="Proteomes" id="UP000278422">
    <property type="component" value="Unassembled WGS sequence"/>
</dbReference>
<sequence length="168" mass="18401">MSNYTIPGLSEGDGKQLVDLLQERLTAYNDLHLILKHAHWNVVGRSFIGVHEMIDPQVDLVRGFADDVAERIAALGGSAIGTPASHVEGREPLEYPVNRGTTTQHLTALNKVYDQVVADVRAAIEAAGKVDPVTEDLLTGQSFELEKFQWFVRAHLEDGQGNIDSENA</sequence>
<accession>A0A3R8W111</accession>
<dbReference type="Proteomes" id="UP000276526">
    <property type="component" value="Unassembled WGS sequence"/>
</dbReference>
<dbReference type="PANTHER" id="PTHR42932:SF3">
    <property type="entry name" value="DNA PROTECTION DURING STARVATION PROTEIN"/>
    <property type="match status" value="1"/>
</dbReference>
<evidence type="ECO:0000256" key="1">
    <source>
        <dbReference type="ARBA" id="ARBA00009497"/>
    </source>
</evidence>
<evidence type="ECO:0000313" key="7">
    <source>
        <dbReference type="Proteomes" id="UP000278422"/>
    </source>
</evidence>
<organism evidence="4 6">
    <name type="scientific">Corynebacterium bovis</name>
    <dbReference type="NCBI Taxonomy" id="36808"/>
    <lineage>
        <taxon>Bacteria</taxon>
        <taxon>Bacillati</taxon>
        <taxon>Actinomycetota</taxon>
        <taxon>Actinomycetes</taxon>
        <taxon>Mycobacteriales</taxon>
        <taxon>Corynebacteriaceae</taxon>
        <taxon>Corynebacterium</taxon>
    </lineage>
</organism>
<dbReference type="InterPro" id="IPR002177">
    <property type="entry name" value="DPS_DNA-bd"/>
</dbReference>
<dbReference type="Gene3D" id="1.20.1260.10">
    <property type="match status" value="1"/>
</dbReference>
<dbReference type="CDD" id="cd01043">
    <property type="entry name" value="DPS"/>
    <property type="match status" value="1"/>
</dbReference>
<dbReference type="AlphaFoldDB" id="A0A3R8W111"/>
<dbReference type="InterPro" id="IPR009078">
    <property type="entry name" value="Ferritin-like_SF"/>
</dbReference>
<dbReference type="NCBIfam" id="NF006975">
    <property type="entry name" value="PRK09448.1"/>
    <property type="match status" value="1"/>
</dbReference>
<dbReference type="PIRSF" id="PIRSF005900">
    <property type="entry name" value="Dps"/>
    <property type="match status" value="1"/>
</dbReference>
<dbReference type="PANTHER" id="PTHR42932">
    <property type="entry name" value="GENERAL STRESS PROTEIN 20U"/>
    <property type="match status" value="1"/>
</dbReference>
<keyword evidence="7" id="KW-1185">Reference proteome</keyword>
<dbReference type="Pfam" id="PF00210">
    <property type="entry name" value="Ferritin"/>
    <property type="match status" value="1"/>
</dbReference>
<dbReference type="InterPro" id="IPR012347">
    <property type="entry name" value="Ferritin-like"/>
</dbReference>
<gene>
    <name evidence="5" type="ORF">CXF42_09450</name>
    <name evidence="4" type="ORF">CXF48_07100</name>
</gene>
<evidence type="ECO:0000313" key="5">
    <source>
        <dbReference type="EMBL" id="RRQ02663.1"/>
    </source>
</evidence>
<evidence type="ECO:0000256" key="2">
    <source>
        <dbReference type="RuleBase" id="RU003875"/>
    </source>
</evidence>
<dbReference type="InterPro" id="IPR008331">
    <property type="entry name" value="Ferritin_DPS_dom"/>
</dbReference>
<comment type="similarity">
    <text evidence="1 2">Belongs to the Dps family.</text>
</comment>
<dbReference type="EMBL" id="PQNK01000010">
    <property type="protein sequence ID" value="RRO86372.1"/>
    <property type="molecule type" value="Genomic_DNA"/>
</dbReference>
<comment type="caution">
    <text evidence="4">The sequence shown here is derived from an EMBL/GenBank/DDBJ whole genome shotgun (WGS) entry which is preliminary data.</text>
</comment>
<dbReference type="RefSeq" id="WP_125173710.1">
    <property type="nucleotide sequence ID" value="NZ_JALGIY010000006.1"/>
</dbReference>
<proteinExistence type="inferred from homology"/>
<feature type="domain" description="Ferritin/DPS" evidence="3">
    <location>
        <begin position="19"/>
        <end position="159"/>
    </location>
</feature>
<dbReference type="EMBL" id="PQNQ01000034">
    <property type="protein sequence ID" value="RRQ02663.1"/>
    <property type="molecule type" value="Genomic_DNA"/>
</dbReference>
<dbReference type="InterPro" id="IPR023188">
    <property type="entry name" value="DPS_DNA-bd_CS"/>
</dbReference>
<dbReference type="OrthoDB" id="9797687at2"/>
<name>A0A3R8W111_9CORY</name>
<dbReference type="PRINTS" id="PR01346">
    <property type="entry name" value="HELNAPAPROT"/>
</dbReference>
<evidence type="ECO:0000259" key="3">
    <source>
        <dbReference type="Pfam" id="PF00210"/>
    </source>
</evidence>
<dbReference type="GO" id="GO:0008199">
    <property type="term" value="F:ferric iron binding"/>
    <property type="evidence" value="ECO:0007669"/>
    <property type="project" value="InterPro"/>
</dbReference>
<dbReference type="GO" id="GO:0016722">
    <property type="term" value="F:oxidoreductase activity, acting on metal ions"/>
    <property type="evidence" value="ECO:0007669"/>
    <property type="project" value="InterPro"/>
</dbReference>
<dbReference type="GeneID" id="60809253"/>
<reference evidence="6 7" key="1">
    <citation type="submission" date="2018-01" db="EMBL/GenBank/DDBJ databases">
        <title>Twenty Corynebacterium bovis Genomes.</title>
        <authorList>
            <person name="Gulvik C.A."/>
        </authorList>
    </citation>
    <scope>NUCLEOTIDE SEQUENCE [LARGE SCALE GENOMIC DNA]</scope>
    <source>
        <strain evidence="5 7">16-2004</strain>
        <strain evidence="4 6">F6900</strain>
    </source>
</reference>
<dbReference type="SUPFAM" id="SSF47240">
    <property type="entry name" value="Ferritin-like"/>
    <property type="match status" value="1"/>
</dbReference>
<protein>
    <submittedName>
        <fullName evidence="4">DNA starvation/stationary phase protection protein Dps</fullName>
    </submittedName>
</protein>